<feature type="transmembrane region" description="Helical" evidence="2">
    <location>
        <begin position="66"/>
        <end position="84"/>
    </location>
</feature>
<organism evidence="3">
    <name type="scientific">viral metagenome</name>
    <dbReference type="NCBI Taxonomy" id="1070528"/>
    <lineage>
        <taxon>unclassified sequences</taxon>
        <taxon>metagenomes</taxon>
        <taxon>organismal metagenomes</taxon>
    </lineage>
</organism>
<reference evidence="3" key="1">
    <citation type="journal article" date="2020" name="Nature">
        <title>Giant virus diversity and host interactions through global metagenomics.</title>
        <authorList>
            <person name="Schulz F."/>
            <person name="Roux S."/>
            <person name="Paez-Espino D."/>
            <person name="Jungbluth S."/>
            <person name="Walsh D.A."/>
            <person name="Denef V.J."/>
            <person name="McMahon K.D."/>
            <person name="Konstantinidis K.T."/>
            <person name="Eloe-Fadrosh E.A."/>
            <person name="Kyrpides N.C."/>
            <person name="Woyke T."/>
        </authorList>
    </citation>
    <scope>NUCLEOTIDE SEQUENCE</scope>
    <source>
        <strain evidence="3">GVMAG-M-3300020185-18</strain>
    </source>
</reference>
<feature type="transmembrane region" description="Helical" evidence="2">
    <location>
        <begin position="104"/>
        <end position="124"/>
    </location>
</feature>
<feature type="region of interest" description="Disordered" evidence="1">
    <location>
        <begin position="263"/>
        <end position="285"/>
    </location>
</feature>
<keyword evidence="2" id="KW-0812">Transmembrane</keyword>
<dbReference type="AlphaFoldDB" id="A0A6C0C4A5"/>
<keyword evidence="2" id="KW-1133">Transmembrane helix</keyword>
<evidence type="ECO:0000256" key="2">
    <source>
        <dbReference type="SAM" id="Phobius"/>
    </source>
</evidence>
<proteinExistence type="predicted"/>
<dbReference type="EMBL" id="MN739330">
    <property type="protein sequence ID" value="QHS98931.1"/>
    <property type="molecule type" value="Genomic_DNA"/>
</dbReference>
<accession>A0A6C0C4A5</accession>
<evidence type="ECO:0000256" key="1">
    <source>
        <dbReference type="SAM" id="MobiDB-lite"/>
    </source>
</evidence>
<feature type="transmembrane region" description="Helical" evidence="2">
    <location>
        <begin position="131"/>
        <end position="150"/>
    </location>
</feature>
<evidence type="ECO:0000313" key="3">
    <source>
        <dbReference type="EMBL" id="QHS98931.1"/>
    </source>
</evidence>
<sequence>MCCFSIIHIKICIYIIKIIYTYLLYMISSGTSLGIYAIITAIFFVLKFFLVENFEIINTNGYPQGLNSLLSGVYYLFVIFSQYYINVQNTYKKCGEAQVFHAMIYTFVPNILIFGLLVVILDVFPGFLKPFSNTIGYGFVWLFGGITKVFNKMLISQNKSRYIQQVYDDSSMMINEITTGPKGNIVNFIKQGATPGKDRIFNKNYKEHLPKLFNLVVIKDLISKYIWFLLVGGLVVSTSNNSITNMRCKRSEKTIKRMELEQEKDDEKLEKDLKNAKKEKTKSFI</sequence>
<keyword evidence="2" id="KW-0472">Membrane</keyword>
<protein>
    <submittedName>
        <fullName evidence="3">Uncharacterized protein</fullName>
    </submittedName>
</protein>
<feature type="transmembrane region" description="Helical" evidence="2">
    <location>
        <begin position="33"/>
        <end position="54"/>
    </location>
</feature>
<name>A0A6C0C4A5_9ZZZZ</name>
<feature type="transmembrane region" description="Helical" evidence="2">
    <location>
        <begin position="7"/>
        <end position="27"/>
    </location>
</feature>